<sequence length="267" mass="31570">MVLEPSAFPLILDAPNYGKILFGFPSFRETGLFKHNLYKLQQRLLNPENIPRKKKTSLYRVSSRHLELWIEDTFVRNFDQHAFDALAFAWSRAKRDNLPFMAACNVHFKKHKIKPTPIKFHGTRTLTSHIKMTYRVEHYLPMVWQKQPRDYTKKEKIFKDTFYSLQRWLLELILRFLHLLYNHTVATEPLTKYLWTRSYRWHLYSTLRPEDLHTPYSLNEGLVRVHMVAAVVFSDFAVVIPAPAAPNLLIFRSNGSVGRHYDSSGQH</sequence>
<accession>A0A915ZU12</accession>
<gene>
    <name evidence="1" type="ORF">CHRIB12_LOCUS20039</name>
</gene>
<proteinExistence type="predicted"/>
<dbReference type="VEuPathDB" id="FungiDB:RhiirFUN_011285"/>
<name>A0A915ZU12_9GLOM</name>
<evidence type="ECO:0000313" key="2">
    <source>
        <dbReference type="Proteomes" id="UP000684084"/>
    </source>
</evidence>
<evidence type="ECO:0000313" key="1">
    <source>
        <dbReference type="EMBL" id="CAB5387208.1"/>
    </source>
</evidence>
<protein>
    <submittedName>
        <fullName evidence="1">Uncharacterized protein</fullName>
    </submittedName>
</protein>
<reference evidence="1" key="1">
    <citation type="submission" date="2020-05" db="EMBL/GenBank/DDBJ databases">
        <authorList>
            <person name="Rincon C."/>
            <person name="Sanders R I."/>
            <person name="Robbins C."/>
            <person name="Chaturvedi A."/>
        </authorList>
    </citation>
    <scope>NUCLEOTIDE SEQUENCE</scope>
    <source>
        <strain evidence="1">CHB12</strain>
    </source>
</reference>
<dbReference type="EMBL" id="CAGKOT010000057">
    <property type="protein sequence ID" value="CAB5387208.1"/>
    <property type="molecule type" value="Genomic_DNA"/>
</dbReference>
<organism evidence="1 2">
    <name type="scientific">Rhizophagus irregularis</name>
    <dbReference type="NCBI Taxonomy" id="588596"/>
    <lineage>
        <taxon>Eukaryota</taxon>
        <taxon>Fungi</taxon>
        <taxon>Fungi incertae sedis</taxon>
        <taxon>Mucoromycota</taxon>
        <taxon>Glomeromycotina</taxon>
        <taxon>Glomeromycetes</taxon>
        <taxon>Glomerales</taxon>
        <taxon>Glomeraceae</taxon>
        <taxon>Rhizophagus</taxon>
    </lineage>
</organism>
<dbReference type="AlphaFoldDB" id="A0A915ZU12"/>
<dbReference type="Proteomes" id="UP000684084">
    <property type="component" value="Unassembled WGS sequence"/>
</dbReference>
<comment type="caution">
    <text evidence="1">The sequence shown here is derived from an EMBL/GenBank/DDBJ whole genome shotgun (WGS) entry which is preliminary data.</text>
</comment>